<evidence type="ECO:0000313" key="3">
    <source>
        <dbReference type="EMBL" id="KAH3779842.1"/>
    </source>
</evidence>
<protein>
    <recommendedName>
        <fullName evidence="2">Orange domain-containing protein</fullName>
    </recommendedName>
</protein>
<dbReference type="EMBL" id="JAIWYP010000008">
    <property type="protein sequence ID" value="KAH3779842.1"/>
    <property type="molecule type" value="Genomic_DNA"/>
</dbReference>
<dbReference type="InterPro" id="IPR003650">
    <property type="entry name" value="Orange_dom"/>
</dbReference>
<gene>
    <name evidence="3" type="ORF">DPMN_157650</name>
</gene>
<dbReference type="Proteomes" id="UP000828390">
    <property type="component" value="Unassembled WGS sequence"/>
</dbReference>
<accession>A0A9D4IP20</accession>
<dbReference type="SMART" id="SM00511">
    <property type="entry name" value="ORANGE"/>
    <property type="match status" value="1"/>
</dbReference>
<feature type="compositionally biased region" description="Basic and acidic residues" evidence="1">
    <location>
        <begin position="83"/>
        <end position="96"/>
    </location>
</feature>
<reference evidence="3" key="1">
    <citation type="journal article" date="2019" name="bioRxiv">
        <title>The Genome of the Zebra Mussel, Dreissena polymorpha: A Resource for Invasive Species Research.</title>
        <authorList>
            <person name="McCartney M.A."/>
            <person name="Auch B."/>
            <person name="Kono T."/>
            <person name="Mallez S."/>
            <person name="Zhang Y."/>
            <person name="Obille A."/>
            <person name="Becker A."/>
            <person name="Abrahante J.E."/>
            <person name="Garbe J."/>
            <person name="Badalamenti J.P."/>
            <person name="Herman A."/>
            <person name="Mangelson H."/>
            <person name="Liachko I."/>
            <person name="Sullivan S."/>
            <person name="Sone E.D."/>
            <person name="Koren S."/>
            <person name="Silverstein K.A.T."/>
            <person name="Beckman K.B."/>
            <person name="Gohl D.M."/>
        </authorList>
    </citation>
    <scope>NUCLEOTIDE SEQUENCE</scope>
    <source>
        <strain evidence="3">Duluth1</strain>
        <tissue evidence="3">Whole animal</tissue>
    </source>
</reference>
<proteinExistence type="predicted"/>
<reference evidence="3" key="2">
    <citation type="submission" date="2020-11" db="EMBL/GenBank/DDBJ databases">
        <authorList>
            <person name="McCartney M.A."/>
            <person name="Auch B."/>
            <person name="Kono T."/>
            <person name="Mallez S."/>
            <person name="Becker A."/>
            <person name="Gohl D.M."/>
            <person name="Silverstein K.A.T."/>
            <person name="Koren S."/>
            <person name="Bechman K.B."/>
            <person name="Herman A."/>
            <person name="Abrahante J.E."/>
            <person name="Garbe J."/>
        </authorList>
    </citation>
    <scope>NUCLEOTIDE SEQUENCE</scope>
    <source>
        <strain evidence="3">Duluth1</strain>
        <tissue evidence="3">Whole animal</tissue>
    </source>
</reference>
<keyword evidence="4" id="KW-1185">Reference proteome</keyword>
<sequence>MTVEFVKSRLSKSSGSMVINSLQSSDTSIKCDATYVAGYSECLSEISRFLEQTLSNNTTLKEKLERHMCDKLNSNSVTNLSDAHAKSNNEECHTSQEHSVSSNCDEVKDLRTNGSHVSNEKNTGELIGSNGLPTHTKTSIQQFTAIGQDLQYGQPMGWLYGDRVVLIPLPSPFLEHIKQPQTFRQILPLSNNACFLGNSQRISTFQTQSNLSPKIVCSERANEVLAFSTPNAQPQDMNNLELTQYAVVCSTPKGPSDRTTTPPLAQGLACSTIAPACLTLQSHTAHTIGADRISYWRPW</sequence>
<dbReference type="GO" id="GO:0006355">
    <property type="term" value="P:regulation of DNA-templated transcription"/>
    <property type="evidence" value="ECO:0007669"/>
    <property type="project" value="InterPro"/>
</dbReference>
<evidence type="ECO:0000259" key="2">
    <source>
        <dbReference type="PROSITE" id="PS51054"/>
    </source>
</evidence>
<evidence type="ECO:0000313" key="4">
    <source>
        <dbReference type="Proteomes" id="UP000828390"/>
    </source>
</evidence>
<dbReference type="PROSITE" id="PS51054">
    <property type="entry name" value="ORANGE"/>
    <property type="match status" value="1"/>
</dbReference>
<dbReference type="GO" id="GO:0003677">
    <property type="term" value="F:DNA binding"/>
    <property type="evidence" value="ECO:0007669"/>
    <property type="project" value="InterPro"/>
</dbReference>
<comment type="caution">
    <text evidence="3">The sequence shown here is derived from an EMBL/GenBank/DDBJ whole genome shotgun (WGS) entry which is preliminary data.</text>
</comment>
<feature type="region of interest" description="Disordered" evidence="1">
    <location>
        <begin position="81"/>
        <end position="133"/>
    </location>
</feature>
<organism evidence="3 4">
    <name type="scientific">Dreissena polymorpha</name>
    <name type="common">Zebra mussel</name>
    <name type="synonym">Mytilus polymorpha</name>
    <dbReference type="NCBI Taxonomy" id="45954"/>
    <lineage>
        <taxon>Eukaryota</taxon>
        <taxon>Metazoa</taxon>
        <taxon>Spiralia</taxon>
        <taxon>Lophotrochozoa</taxon>
        <taxon>Mollusca</taxon>
        <taxon>Bivalvia</taxon>
        <taxon>Autobranchia</taxon>
        <taxon>Heteroconchia</taxon>
        <taxon>Euheterodonta</taxon>
        <taxon>Imparidentia</taxon>
        <taxon>Neoheterodontei</taxon>
        <taxon>Myida</taxon>
        <taxon>Dreissenoidea</taxon>
        <taxon>Dreissenidae</taxon>
        <taxon>Dreissena</taxon>
    </lineage>
</organism>
<evidence type="ECO:0000256" key="1">
    <source>
        <dbReference type="SAM" id="MobiDB-lite"/>
    </source>
</evidence>
<dbReference type="SUPFAM" id="SSF158457">
    <property type="entry name" value="Orange domain-like"/>
    <property type="match status" value="1"/>
</dbReference>
<feature type="domain" description="Orange" evidence="2">
    <location>
        <begin position="35"/>
        <end position="68"/>
    </location>
</feature>
<dbReference type="AlphaFoldDB" id="A0A9D4IP20"/>
<name>A0A9D4IP20_DREPO</name>